<protein>
    <submittedName>
        <fullName evidence="1">Uncharacterized protein</fullName>
    </submittedName>
</protein>
<accession>A0A425B2C5</accession>
<name>A0A425B2C5_NEIME</name>
<organism evidence="1 2">
    <name type="scientific">Neisseria meningitidis</name>
    <dbReference type="NCBI Taxonomy" id="487"/>
    <lineage>
        <taxon>Bacteria</taxon>
        <taxon>Pseudomonadati</taxon>
        <taxon>Pseudomonadota</taxon>
        <taxon>Betaproteobacteria</taxon>
        <taxon>Neisseriales</taxon>
        <taxon>Neisseriaceae</taxon>
        <taxon>Neisseria</taxon>
    </lineage>
</organism>
<dbReference type="Proteomes" id="UP000283666">
    <property type="component" value="Unassembled WGS sequence"/>
</dbReference>
<evidence type="ECO:0000313" key="2">
    <source>
        <dbReference type="Proteomes" id="UP000283666"/>
    </source>
</evidence>
<dbReference type="AlphaFoldDB" id="A0A425B2C5"/>
<comment type="caution">
    <text evidence="1">The sequence shown here is derived from an EMBL/GenBank/DDBJ whole genome shotgun (WGS) entry which is preliminary data.</text>
</comment>
<proteinExistence type="predicted"/>
<dbReference type="EMBL" id="NWZY01000017">
    <property type="protein sequence ID" value="RQK78165.1"/>
    <property type="molecule type" value="Genomic_DNA"/>
</dbReference>
<gene>
    <name evidence="1" type="ORF">COH52_07125</name>
</gene>
<evidence type="ECO:0000313" key="1">
    <source>
        <dbReference type="EMBL" id="RQK78165.1"/>
    </source>
</evidence>
<reference evidence="1 2" key="1">
    <citation type="submission" date="2017-09" db="EMBL/GenBank/DDBJ databases">
        <title>Phenotypic and genotypic characterization of Colombian isolates of Neisseria meningitidis recovered from invasive disease.</title>
        <authorList>
            <person name="Duarte C."/>
            <person name="Gabastou J.M."/>
            <person name="Moreno J."/>
        </authorList>
    </citation>
    <scope>NUCLEOTIDE SEQUENCE [LARGE SCALE GENOMIC DNA]</scope>
    <source>
        <strain evidence="1 2">INS-Nm1012</strain>
    </source>
</reference>
<sequence length="59" mass="6693">MPWKGAGNISTCRATPNARFAARNGKTLPPFQTVSKRMRRNGFKNLKIYISLQKNKLTL</sequence>